<proteinExistence type="inferred from homology"/>
<dbReference type="Pfam" id="PF13531">
    <property type="entry name" value="SBP_bac_11"/>
    <property type="match status" value="1"/>
</dbReference>
<keyword evidence="16" id="KW-1185">Reference proteome</keyword>
<evidence type="ECO:0000256" key="6">
    <source>
        <dbReference type="ARBA" id="ARBA00022723"/>
    </source>
</evidence>
<name>A0A386ZC25_9NOCA</name>
<comment type="function">
    <text evidence="10">Involved in the transport of molybdenum into the cell. Part of the binding-protein-dependent transport system ModABCD.</text>
</comment>
<comment type="subcellular location">
    <subcellularLocation>
        <location evidence="1">Cell membrane</location>
        <topology evidence="1">Lipid-anchor</topology>
    </subcellularLocation>
</comment>
<dbReference type="InterPro" id="IPR050682">
    <property type="entry name" value="ModA/WtpA"/>
</dbReference>
<feature type="binding site" evidence="14">
    <location>
        <position position="220"/>
    </location>
    <ligand>
        <name>molybdate</name>
        <dbReference type="ChEBI" id="CHEBI:36264"/>
    </ligand>
</feature>
<dbReference type="SUPFAM" id="SSF53850">
    <property type="entry name" value="Periplasmic binding protein-like II"/>
    <property type="match status" value="1"/>
</dbReference>
<keyword evidence="9" id="KW-0826">Tungsten</keyword>
<evidence type="ECO:0000256" key="8">
    <source>
        <dbReference type="ARBA" id="ARBA00023136"/>
    </source>
</evidence>
<dbReference type="PIRSF" id="PIRSF004846">
    <property type="entry name" value="ModA"/>
    <property type="match status" value="1"/>
</dbReference>
<evidence type="ECO:0000256" key="2">
    <source>
        <dbReference type="ARBA" id="ARBA00009175"/>
    </source>
</evidence>
<evidence type="ECO:0000256" key="11">
    <source>
        <dbReference type="ARBA" id="ARBA00062515"/>
    </source>
</evidence>
<dbReference type="Gene3D" id="3.40.190.10">
    <property type="entry name" value="Periplasmic binding protein-like II"/>
    <property type="match status" value="2"/>
</dbReference>
<evidence type="ECO:0000256" key="3">
    <source>
        <dbReference type="ARBA" id="ARBA00022448"/>
    </source>
</evidence>
<evidence type="ECO:0000256" key="10">
    <source>
        <dbReference type="ARBA" id="ARBA00056002"/>
    </source>
</evidence>
<dbReference type="InterPro" id="IPR005950">
    <property type="entry name" value="ModA"/>
</dbReference>
<dbReference type="GO" id="GO:0005886">
    <property type="term" value="C:plasma membrane"/>
    <property type="evidence" value="ECO:0007669"/>
    <property type="project" value="UniProtKB-SubCell"/>
</dbReference>
<feature type="binding site" evidence="14">
    <location>
        <position position="89"/>
    </location>
    <ligand>
        <name>molybdate</name>
        <dbReference type="ChEBI" id="CHEBI:36264"/>
    </ligand>
</feature>
<keyword evidence="5 14" id="KW-0500">Molybdenum</keyword>
<dbReference type="FunFam" id="3.40.190.10:FF:000030">
    <property type="entry name" value="Molybdate ABC transporter substrate-binding protein"/>
    <property type="match status" value="1"/>
</dbReference>
<evidence type="ECO:0000256" key="5">
    <source>
        <dbReference type="ARBA" id="ARBA00022505"/>
    </source>
</evidence>
<accession>A0A386ZC25</accession>
<feature type="binding site" evidence="14">
    <location>
        <position position="117"/>
    </location>
    <ligand>
        <name>molybdate</name>
        <dbReference type="ChEBI" id="CHEBI:36264"/>
    </ligand>
</feature>
<dbReference type="CDD" id="cd13538">
    <property type="entry name" value="PBP2_ModA_like_1"/>
    <property type="match status" value="1"/>
</dbReference>
<keyword evidence="6 14" id="KW-0479">Metal-binding</keyword>
<dbReference type="EMBL" id="CP032568">
    <property type="protein sequence ID" value="AYF74644.1"/>
    <property type="molecule type" value="Genomic_DNA"/>
</dbReference>
<keyword evidence="8" id="KW-0472">Membrane</keyword>
<feature type="binding site" evidence="14">
    <location>
        <position position="238"/>
    </location>
    <ligand>
        <name>molybdate</name>
        <dbReference type="ChEBI" id="CHEBI:36264"/>
    </ligand>
</feature>
<dbReference type="OrthoDB" id="9785015at2"/>
<dbReference type="GO" id="GO:0030973">
    <property type="term" value="F:molybdate ion binding"/>
    <property type="evidence" value="ECO:0007669"/>
    <property type="project" value="TreeGrafter"/>
</dbReference>
<evidence type="ECO:0000256" key="9">
    <source>
        <dbReference type="ARBA" id="ARBA00023245"/>
    </source>
</evidence>
<comment type="similarity">
    <text evidence="2">Belongs to the bacterial solute-binding protein ModA family.</text>
</comment>
<dbReference type="AlphaFoldDB" id="A0A386ZC25"/>
<keyword evidence="7" id="KW-0732">Signal</keyword>
<keyword evidence="3" id="KW-0813">Transport</keyword>
<protein>
    <recommendedName>
        <fullName evidence="12">Molybdate-binding protein ModA</fullName>
    </recommendedName>
    <alternativeName>
        <fullName evidence="13">Molybdate/tungstate-binding protein ModA</fullName>
    </alternativeName>
</protein>
<dbReference type="GO" id="GO:0046872">
    <property type="term" value="F:metal ion binding"/>
    <property type="evidence" value="ECO:0007669"/>
    <property type="project" value="UniProtKB-KW"/>
</dbReference>
<dbReference type="PANTHER" id="PTHR30632:SF0">
    <property type="entry name" value="SULFATE-BINDING PROTEIN"/>
    <property type="match status" value="1"/>
</dbReference>
<evidence type="ECO:0000256" key="12">
    <source>
        <dbReference type="ARBA" id="ARBA00073171"/>
    </source>
</evidence>
<evidence type="ECO:0000313" key="16">
    <source>
        <dbReference type="Proteomes" id="UP000267164"/>
    </source>
</evidence>
<sequence>MRTVHSRVPDEQRVGTRAGLAAGQCGVGQREGDHGGRGDGRGRWRRLGAKSGAALAASAVLGVGLLSGCSSSSDSGGDAKTLTVFAAASLKQSFTQLGAEYEKQHPGVKVTFSFAGSSDLVTQLNQGAPADVFASADQANMDKAVKGGRIKDQPTTFATNTLTIVTPPGNPAHIAALADLSKPGLRLVVCAPQVPCGAAAKKVTTDANVAITPVSEESSVTDVLAKVTTGQADAGLVYVTDAASAGAKVQTVNFPESAKAVNSYPIAAVADSKNSGAAKDFVALVTGPDGRKILQQNGFVLP</sequence>
<dbReference type="KEGG" id="nyu:D7D52_13095"/>
<evidence type="ECO:0000256" key="7">
    <source>
        <dbReference type="ARBA" id="ARBA00022729"/>
    </source>
</evidence>
<evidence type="ECO:0000256" key="1">
    <source>
        <dbReference type="ARBA" id="ARBA00004193"/>
    </source>
</evidence>
<comment type="subunit">
    <text evidence="11">The complex is composed of two ATP-binding proteins (ModC), two transmembrane proteins (ModB) and a solute-binding protein (ModA).</text>
</comment>
<gene>
    <name evidence="15" type="primary">modA</name>
    <name evidence="15" type="ORF">D7D52_13095</name>
</gene>
<keyword evidence="4" id="KW-1003">Cell membrane</keyword>
<organism evidence="15 16">
    <name type="scientific">Nocardia yunnanensis</name>
    <dbReference type="NCBI Taxonomy" id="2382165"/>
    <lineage>
        <taxon>Bacteria</taxon>
        <taxon>Bacillati</taxon>
        <taxon>Actinomycetota</taxon>
        <taxon>Actinomycetes</taxon>
        <taxon>Mycobacteriales</taxon>
        <taxon>Nocardiaceae</taxon>
        <taxon>Nocardia</taxon>
    </lineage>
</organism>
<evidence type="ECO:0000313" key="15">
    <source>
        <dbReference type="EMBL" id="AYF74644.1"/>
    </source>
</evidence>
<dbReference type="GO" id="GO:0015689">
    <property type="term" value="P:molybdate ion transport"/>
    <property type="evidence" value="ECO:0007669"/>
    <property type="project" value="InterPro"/>
</dbReference>
<dbReference type="PANTHER" id="PTHR30632">
    <property type="entry name" value="MOLYBDATE-BINDING PERIPLASMIC PROTEIN"/>
    <property type="match status" value="1"/>
</dbReference>
<dbReference type="Proteomes" id="UP000267164">
    <property type="component" value="Chromosome"/>
</dbReference>
<dbReference type="NCBIfam" id="TIGR01256">
    <property type="entry name" value="modA"/>
    <property type="match status" value="1"/>
</dbReference>
<evidence type="ECO:0000256" key="14">
    <source>
        <dbReference type="PIRSR" id="PIRSR004846-1"/>
    </source>
</evidence>
<evidence type="ECO:0000256" key="13">
    <source>
        <dbReference type="ARBA" id="ARBA00078141"/>
    </source>
</evidence>
<evidence type="ECO:0000256" key="4">
    <source>
        <dbReference type="ARBA" id="ARBA00022475"/>
    </source>
</evidence>
<reference evidence="15 16" key="1">
    <citation type="submission" date="2018-09" db="EMBL/GenBank/DDBJ databases">
        <title>Nocardia yunnanensis sp. nov., an actinomycete isolated from a soil sample.</title>
        <authorList>
            <person name="Zhang J."/>
        </authorList>
    </citation>
    <scope>NUCLEOTIDE SEQUENCE [LARGE SCALE GENOMIC DNA]</scope>
    <source>
        <strain evidence="15 16">CFHS0054</strain>
    </source>
</reference>